<dbReference type="InterPro" id="IPR041577">
    <property type="entry name" value="RT_RNaseH_2"/>
</dbReference>
<dbReference type="CDD" id="cd09279">
    <property type="entry name" value="RNase_HI_like"/>
    <property type="match status" value="1"/>
</dbReference>
<dbReference type="SUPFAM" id="SSF56672">
    <property type="entry name" value="DNA/RNA polymerases"/>
    <property type="match status" value="1"/>
</dbReference>
<feature type="compositionally biased region" description="Basic and acidic residues" evidence="2">
    <location>
        <begin position="180"/>
        <end position="196"/>
    </location>
</feature>
<feature type="region of interest" description="Disordered" evidence="2">
    <location>
        <begin position="1"/>
        <end position="20"/>
    </location>
</feature>
<dbReference type="CDD" id="cd00303">
    <property type="entry name" value="retropepsin_like"/>
    <property type="match status" value="1"/>
</dbReference>
<proteinExistence type="predicted"/>
<dbReference type="Gene3D" id="3.30.70.270">
    <property type="match status" value="2"/>
</dbReference>
<reference evidence="7" key="1">
    <citation type="journal article" date="2017" name="Front. Plant Sci.">
        <title>Climate Clever Clovers: New Paradigm to Reduce the Environmental Footprint of Ruminants by Breeding Low Methanogenic Forages Utilizing Haplotype Variation.</title>
        <authorList>
            <person name="Kaur P."/>
            <person name="Appels R."/>
            <person name="Bayer P.E."/>
            <person name="Keeble-Gagnere G."/>
            <person name="Wang J."/>
            <person name="Hirakawa H."/>
            <person name="Shirasawa K."/>
            <person name="Vercoe P."/>
            <person name="Stefanova K."/>
            <person name="Durmic Z."/>
            <person name="Nichols P."/>
            <person name="Revell C."/>
            <person name="Isobe S.N."/>
            <person name="Edwards D."/>
            <person name="Erskine W."/>
        </authorList>
    </citation>
    <scope>NUCLEOTIDE SEQUENCE [LARGE SCALE GENOMIC DNA]</scope>
    <source>
        <strain evidence="7">cv. Daliak</strain>
    </source>
</reference>
<dbReference type="PANTHER" id="PTHR48475:SF2">
    <property type="entry name" value="RIBONUCLEASE H"/>
    <property type="match status" value="1"/>
</dbReference>
<keyword evidence="1" id="KW-0233">DNA recombination</keyword>
<dbReference type="OrthoDB" id="1414881at2759"/>
<feature type="compositionally biased region" description="Basic and acidic residues" evidence="2">
    <location>
        <begin position="334"/>
        <end position="344"/>
    </location>
</feature>
<organism evidence="6 7">
    <name type="scientific">Trifolium subterraneum</name>
    <name type="common">Subterranean clover</name>
    <dbReference type="NCBI Taxonomy" id="3900"/>
    <lineage>
        <taxon>Eukaryota</taxon>
        <taxon>Viridiplantae</taxon>
        <taxon>Streptophyta</taxon>
        <taxon>Embryophyta</taxon>
        <taxon>Tracheophyta</taxon>
        <taxon>Spermatophyta</taxon>
        <taxon>Magnoliopsida</taxon>
        <taxon>eudicotyledons</taxon>
        <taxon>Gunneridae</taxon>
        <taxon>Pentapetalae</taxon>
        <taxon>rosids</taxon>
        <taxon>fabids</taxon>
        <taxon>Fabales</taxon>
        <taxon>Fabaceae</taxon>
        <taxon>Papilionoideae</taxon>
        <taxon>50 kb inversion clade</taxon>
        <taxon>NPAAA clade</taxon>
        <taxon>Hologalegina</taxon>
        <taxon>IRL clade</taxon>
        <taxon>Trifolieae</taxon>
        <taxon>Trifolium</taxon>
    </lineage>
</organism>
<dbReference type="InterPro" id="IPR041588">
    <property type="entry name" value="Integrase_H2C2"/>
</dbReference>
<dbReference type="GO" id="GO:0015074">
    <property type="term" value="P:DNA integration"/>
    <property type="evidence" value="ECO:0007669"/>
    <property type="project" value="InterPro"/>
</dbReference>
<feature type="domain" description="Integrase catalytic" evidence="5">
    <location>
        <begin position="1348"/>
        <end position="1509"/>
    </location>
</feature>
<dbReference type="Pfam" id="PF13456">
    <property type="entry name" value="RVT_3"/>
    <property type="match status" value="1"/>
</dbReference>
<dbReference type="Gene3D" id="3.10.10.10">
    <property type="entry name" value="HIV Type 1 Reverse Transcriptase, subunit A, domain 1"/>
    <property type="match status" value="1"/>
</dbReference>
<dbReference type="SUPFAM" id="SSF53098">
    <property type="entry name" value="Ribonuclease H-like"/>
    <property type="match status" value="2"/>
</dbReference>
<name>A0A2Z6MB29_TRISU</name>
<evidence type="ECO:0000259" key="3">
    <source>
        <dbReference type="PROSITE" id="PS50878"/>
    </source>
</evidence>
<gene>
    <name evidence="6" type="ORF">TSUD_293400</name>
</gene>
<dbReference type="InterPro" id="IPR021109">
    <property type="entry name" value="Peptidase_aspartic_dom_sf"/>
</dbReference>
<feature type="domain" description="Reverse transcriptase" evidence="3">
    <location>
        <begin position="686"/>
        <end position="874"/>
    </location>
</feature>
<dbReference type="Proteomes" id="UP000242715">
    <property type="component" value="Unassembled WGS sequence"/>
</dbReference>
<dbReference type="EMBL" id="DF973382">
    <property type="protein sequence ID" value="GAU28888.1"/>
    <property type="molecule type" value="Genomic_DNA"/>
</dbReference>
<dbReference type="Pfam" id="PF00078">
    <property type="entry name" value="RVT_1"/>
    <property type="match status" value="1"/>
</dbReference>
<dbReference type="GO" id="GO:0003676">
    <property type="term" value="F:nucleic acid binding"/>
    <property type="evidence" value="ECO:0007669"/>
    <property type="project" value="InterPro"/>
</dbReference>
<dbReference type="InterPro" id="IPR036397">
    <property type="entry name" value="RNaseH_sf"/>
</dbReference>
<feature type="region of interest" description="Disordered" evidence="2">
    <location>
        <begin position="180"/>
        <end position="227"/>
    </location>
</feature>
<dbReference type="Gene3D" id="1.10.340.70">
    <property type="match status" value="1"/>
</dbReference>
<dbReference type="GO" id="GO:0006310">
    <property type="term" value="P:DNA recombination"/>
    <property type="evidence" value="ECO:0007669"/>
    <property type="project" value="UniProtKB-KW"/>
</dbReference>
<dbReference type="PROSITE" id="PS50994">
    <property type="entry name" value="INTEGRASE"/>
    <property type="match status" value="1"/>
</dbReference>
<dbReference type="PROSITE" id="PS50878">
    <property type="entry name" value="RT_POL"/>
    <property type="match status" value="1"/>
</dbReference>
<dbReference type="PANTHER" id="PTHR48475">
    <property type="entry name" value="RIBONUCLEASE H"/>
    <property type="match status" value="1"/>
</dbReference>
<dbReference type="CDD" id="cd01647">
    <property type="entry name" value="RT_LTR"/>
    <property type="match status" value="1"/>
</dbReference>
<evidence type="ECO:0000256" key="2">
    <source>
        <dbReference type="SAM" id="MobiDB-lite"/>
    </source>
</evidence>
<evidence type="ECO:0000259" key="4">
    <source>
        <dbReference type="PROSITE" id="PS50879"/>
    </source>
</evidence>
<dbReference type="Pfam" id="PF17921">
    <property type="entry name" value="Integrase_H2C2"/>
    <property type="match status" value="1"/>
</dbReference>
<dbReference type="InterPro" id="IPR043128">
    <property type="entry name" value="Rev_trsase/Diguanyl_cyclase"/>
</dbReference>
<dbReference type="Pfam" id="PF17919">
    <property type="entry name" value="RT_RNaseH_2"/>
    <property type="match status" value="1"/>
</dbReference>
<evidence type="ECO:0000313" key="7">
    <source>
        <dbReference type="Proteomes" id="UP000242715"/>
    </source>
</evidence>
<protein>
    <submittedName>
        <fullName evidence="6">Uncharacterized protein</fullName>
    </submittedName>
</protein>
<evidence type="ECO:0000259" key="5">
    <source>
        <dbReference type="PROSITE" id="PS50994"/>
    </source>
</evidence>
<feature type="compositionally biased region" description="Basic and acidic residues" evidence="2">
    <location>
        <begin position="1"/>
        <end position="14"/>
    </location>
</feature>
<feature type="domain" description="RNase H type-1" evidence="4">
    <location>
        <begin position="1066"/>
        <end position="1195"/>
    </location>
</feature>
<dbReference type="Gene3D" id="2.40.70.10">
    <property type="entry name" value="Acid Proteases"/>
    <property type="match status" value="1"/>
</dbReference>
<dbReference type="PROSITE" id="PS50879">
    <property type="entry name" value="RNASE_H_1"/>
    <property type="match status" value="1"/>
</dbReference>
<evidence type="ECO:0000256" key="1">
    <source>
        <dbReference type="ARBA" id="ARBA00023172"/>
    </source>
</evidence>
<sequence length="1635" mass="185338">MEQEKAAEKEKEREEEAELDNIQYSQPLAQALWDAQVPANFKIPQLPTFEGKTDPLEHLMAVGTQTAIIGAEEHLKCKLLSSTLKDTALRWYMNLPKNSIASYTDFHKKFIQQFAGSKHVQYLARFNEATIQVSNPNQEMFVAAVQNGLKAGHFNESLAQKPASTMQEVMKRAECYIKGEESNAEKRSMDSREKPSSRRSPKRYNRGSSQRSGRYEDKGGGRYRQPWRSNEMTYRAREEYTELNDSKVHVLDEILSSGLARLPPAPENNARMGANENAWCHYHRAKGHDTEKCYWLKDLIEKLISSGHLRKFLERVAKGDLNKCSPPRSPRRSPPREDDEKEPKRIAVNTIAGGFAGGGESEAVRKRYLRRIIQETNTVAHVSSSRAPEISFSPSDGEGVFPHDDDPLVIQVQILNCDVKRVLIDSDSSTDIMYWEAFKAIQLAGEQLQPYNGTFVGFGGKQVEVMGHITLLTTFGEKENAKTIKVRYLVVKTAFTSYNIIIGRPACNTLGVVLSTLYLSMKYPLDDGRVGTVRGDQAQGRQCYELSLRLKRNQAPADQPIISRVNMISRANMVETSDLDPREEFQDRRVSPIEDLEPIQIGEAPHDLTNLRTHLDEGEKEKIIEILRKNVDLFAWKPSDMPEIDETIITHKLAIAPNSKPVSQRKRKVGEERRTAIDEEVHKLKEAGFIEEIKYPEWLANVVLVKKSNGKWRMCVDFTDLNKACPKDPYPLPSIDRLIDGASGYKTLSFMDAYSGYNQIKINTLDAPHTAFMSNTCNYHYTVMPFGLKNAGATYQRLMDRVFAHQIGKNLEVYIDDMVVKTTSKGEHHEDLKDILASVRKYNMRLNPAKCSFGVQAAKCSFGVQAGKFLGFLLTNRGIEANPEKCQAIIDMRSSTSVKEVQQLTGRTTALSRFLSCAGEKAFHFFATLKSGERFTWSDKCEEAFQQLKVFLTSLPILTRPQLGCPLYLYLAVSENSMSSSLVQDVKGEERPVYFVSRIFKGAEIRYQKIEKLSLAVVTTARRLRHYFQSHKIVVKTDHPIKHVLKKPNLAGRMVAWAVELSEYDITFPWTLSVDGASNIRGSGAGVVLEGPDGVLIEQSLRFAFKASNNQAEYEALIAGMRLAKEMEVAYLRANSDSQLVTSQVSGEFQAKDPQLIKYLEQVRSLAKHFNTFELIYVPREQNVRADLLSKLASTKKPGNNRTVIQETVAKPSTGDLEVWMVTRNDDWRTPIIQYLENEKLPEEKEEKVKIKKMAAHYTMVGGELYKRGFSSPMMLCVGETESRRILNEIHNGLCGSHIGGRSLAGKVTRAGFFWLTLLSDANRHVRSCDQCQRHADLHHAPGEPLQSVMSPWSFYMWGVDILGPFTTSQGQAKFLLVAVDYFTKWIEAEPVATISSERVKKFYWKNILCRFGIPKYIVSDNGTQFTSELVINFCQEKGIRNTFISVEHPQANGQAESANKVILRAIKRRLEGKDKNWVEHLLPTLWSYHTTIHSSTGETPFKMVYGADAMIPAEVDPPSWRRATLIAEVNSEALKENLDLLDEVRETAHFREFTVKQRASRKYNTRVMAREFREGDLVLKRPMGQNKGGKLAPNWEGPYRIQEAFGGGAYRLETLKGEKLPRAWNVVNLRFYYS</sequence>
<feature type="region of interest" description="Disordered" evidence="2">
    <location>
        <begin position="320"/>
        <end position="344"/>
    </location>
</feature>
<dbReference type="InterPro" id="IPR043502">
    <property type="entry name" value="DNA/RNA_pol_sf"/>
</dbReference>
<dbReference type="InterPro" id="IPR012337">
    <property type="entry name" value="RNaseH-like_sf"/>
</dbReference>
<dbReference type="Pfam" id="PF00665">
    <property type="entry name" value="rve"/>
    <property type="match status" value="1"/>
</dbReference>
<dbReference type="GO" id="GO:0004523">
    <property type="term" value="F:RNA-DNA hybrid ribonuclease activity"/>
    <property type="evidence" value="ECO:0007669"/>
    <property type="project" value="InterPro"/>
</dbReference>
<accession>A0A2Z6MB29</accession>
<keyword evidence="7" id="KW-1185">Reference proteome</keyword>
<dbReference type="Gene3D" id="3.30.420.10">
    <property type="entry name" value="Ribonuclease H-like superfamily/Ribonuclease H"/>
    <property type="match status" value="2"/>
</dbReference>
<dbReference type="InterPro" id="IPR000477">
    <property type="entry name" value="RT_dom"/>
</dbReference>
<dbReference type="InterPro" id="IPR001584">
    <property type="entry name" value="Integrase_cat-core"/>
</dbReference>
<evidence type="ECO:0000313" key="6">
    <source>
        <dbReference type="EMBL" id="GAU28888.1"/>
    </source>
</evidence>
<dbReference type="InterPro" id="IPR002156">
    <property type="entry name" value="RNaseH_domain"/>
</dbReference>